<name>A0AAU9L2J2_9STRA</name>
<feature type="compositionally biased region" description="Polar residues" evidence="1">
    <location>
        <begin position="27"/>
        <end position="73"/>
    </location>
</feature>
<dbReference type="AlphaFoldDB" id="A0AAU9L2J2"/>
<dbReference type="EMBL" id="CAKKTJ010000324">
    <property type="protein sequence ID" value="CAH0480184.1"/>
    <property type="molecule type" value="Genomic_DNA"/>
</dbReference>
<evidence type="ECO:0000313" key="3">
    <source>
        <dbReference type="Proteomes" id="UP001160483"/>
    </source>
</evidence>
<feature type="compositionally biased region" description="Basic and acidic residues" evidence="1">
    <location>
        <begin position="74"/>
        <end position="90"/>
    </location>
</feature>
<sequence>MNKHIDCDIVGEKRVIKLLQKYKLSKTSMNSENSSPWNVAPVTSTSPEAVSPWSVSPFQTSNPFRTPDSSSSHTKTERESDVVSPDKMDDQLTTTKPTPVFAAAFESAKEVKDPVASSPWTTAPLATAEETVPTSSWTSETSDVDEQVVDKTLDSVKKTFATIVDELVEEAVVEKEKLGAQEQDEEPRSVRVRVPVKEATTSAWTTIPVVNEAVADEDAGVAEEPAVVAASAPVERVGEAFAPVVDETVVSSKEEALAASSAWTSTPDLEESVPVATKKAIAVVRKSVAPEDVVEPAVEAAAIEVEVESQFVEEPPLETASPWTAASGQERDSSSWAAAAVWEEAASVKIAAPELAVETPDPVAEAPEYVTAAPKSVVETCVEEDGPVLSAWNSTSVQADALKKADIIKEEPIEQEVVAVAEMVEAPVEEVSAVFGAENVALDMSPAWNTTPVQEEVDVCKVDKMVKPVREEEPVEEPAVVEKVTKEADVAAVKEVVMATEDVVKDVKIDKKAIANAFDGVTSYKVDSVTKVKKIPNVEAVAAKSADTPVACCGVGGCSIQ</sequence>
<dbReference type="Proteomes" id="UP001160483">
    <property type="component" value="Unassembled WGS sequence"/>
</dbReference>
<organism evidence="2 3">
    <name type="scientific">Peronospora belbahrii</name>
    <dbReference type="NCBI Taxonomy" id="622444"/>
    <lineage>
        <taxon>Eukaryota</taxon>
        <taxon>Sar</taxon>
        <taxon>Stramenopiles</taxon>
        <taxon>Oomycota</taxon>
        <taxon>Peronosporomycetes</taxon>
        <taxon>Peronosporales</taxon>
        <taxon>Peronosporaceae</taxon>
        <taxon>Peronospora</taxon>
    </lineage>
</organism>
<gene>
    <name evidence="2" type="ORF">PBS003_LOCUS6809</name>
</gene>
<proteinExistence type="predicted"/>
<accession>A0AAU9L2J2</accession>
<evidence type="ECO:0000313" key="2">
    <source>
        <dbReference type="EMBL" id="CAH0480184.1"/>
    </source>
</evidence>
<reference evidence="2" key="1">
    <citation type="submission" date="2021-11" db="EMBL/GenBank/DDBJ databases">
        <authorList>
            <person name="Islam A."/>
            <person name="Islam S."/>
            <person name="Flora M.S."/>
            <person name="Rahman M."/>
            <person name="Ziaur R.M."/>
            <person name="Epstein J.H."/>
            <person name="Hassan M."/>
            <person name="Klassen M."/>
            <person name="Woodard K."/>
            <person name="Webb A."/>
            <person name="Webby R.J."/>
            <person name="El Zowalaty M.E."/>
        </authorList>
    </citation>
    <scope>NUCLEOTIDE SEQUENCE</scope>
    <source>
        <strain evidence="2">Pbs3</strain>
    </source>
</reference>
<protein>
    <submittedName>
        <fullName evidence="2">Uncharacterized protein</fullName>
    </submittedName>
</protein>
<evidence type="ECO:0000256" key="1">
    <source>
        <dbReference type="SAM" id="MobiDB-lite"/>
    </source>
</evidence>
<comment type="caution">
    <text evidence="2">The sequence shown here is derived from an EMBL/GenBank/DDBJ whole genome shotgun (WGS) entry which is preliminary data.</text>
</comment>
<feature type="region of interest" description="Disordered" evidence="1">
    <location>
        <begin position="27"/>
        <end position="94"/>
    </location>
</feature>